<protein>
    <recommendedName>
        <fullName evidence="4">Metallo-beta-lactamase domain-containing protein</fullName>
    </recommendedName>
</protein>
<reference evidence="2 3" key="1">
    <citation type="submission" date="2010-05" db="EMBL/GenBank/DDBJ databases">
        <title>The Genome Sequence of Thecamonas trahens ATCC 50062.</title>
        <authorList>
            <consortium name="The Broad Institute Genome Sequencing Platform"/>
            <person name="Russ C."/>
            <person name="Cuomo C."/>
            <person name="Shea T."/>
            <person name="Young S.K."/>
            <person name="Zeng Q."/>
            <person name="Koehrsen M."/>
            <person name="Haas B."/>
            <person name="Borodovsky M."/>
            <person name="Guigo R."/>
            <person name="Alvarado L."/>
            <person name="Berlin A."/>
            <person name="Bochicchio J."/>
            <person name="Borenstein D."/>
            <person name="Chapman S."/>
            <person name="Chen Z."/>
            <person name="Freedman E."/>
            <person name="Gellesch M."/>
            <person name="Goldberg J."/>
            <person name="Griggs A."/>
            <person name="Gujja S."/>
            <person name="Heilman E."/>
            <person name="Heiman D."/>
            <person name="Hepburn T."/>
            <person name="Howarth C."/>
            <person name="Jen D."/>
            <person name="Larson L."/>
            <person name="Mehta T."/>
            <person name="Park D."/>
            <person name="Pearson M."/>
            <person name="Roberts A."/>
            <person name="Saif S."/>
            <person name="Shenoy N."/>
            <person name="Sisk P."/>
            <person name="Stolte C."/>
            <person name="Sykes S."/>
            <person name="Thomson T."/>
            <person name="Walk T."/>
            <person name="White J."/>
            <person name="Yandava C."/>
            <person name="Burger G."/>
            <person name="Gray M.W."/>
            <person name="Holland P.W.H."/>
            <person name="King N."/>
            <person name="Lang F.B.F."/>
            <person name="Roger A.J."/>
            <person name="Ruiz-Trillo I."/>
            <person name="Lander E."/>
            <person name="Nusbaum C."/>
        </authorList>
    </citation>
    <scope>NUCLEOTIDE SEQUENCE [LARGE SCALE GENOMIC DNA]</scope>
    <source>
        <strain evidence="2 3">ATCC 50062</strain>
    </source>
</reference>
<dbReference type="GeneID" id="25562943"/>
<keyword evidence="3" id="KW-1185">Reference proteome</keyword>
<dbReference type="AlphaFoldDB" id="A0A0L0D3T6"/>
<dbReference type="Proteomes" id="UP000054408">
    <property type="component" value="Unassembled WGS sequence"/>
</dbReference>
<keyword evidence="1" id="KW-1133">Transmembrane helix</keyword>
<sequence length="294" mass="30938">MSVALTMAIPFVIAGVVKHKITGHKPNTELSQVAGNVWLCKGCAPLGCLANMTVVRVNENQLVLFSVAAAEDATFAAVEALGEVAVIVVTSEHHTSYGAAWAARFPEAVVVGPGPMLDVIREREHVPVTAAAEDVLPALGIDVVTAPEPACKGREQVYTFAIDGLDDGAASRAMLLGSDLVVNWQADETPFADLCGFEGLGRARLFSVIGIPDHAAWARFVLDQLEAHDDVDVVMFGHGPPIVGDDARATVVAAVSSPTGQIRANRASTFLVQFAMLAGLAWGCIALARRFGLF</sequence>
<dbReference type="EMBL" id="GL349444">
    <property type="protein sequence ID" value="KNC46900.1"/>
    <property type="molecule type" value="Genomic_DNA"/>
</dbReference>
<dbReference type="RefSeq" id="XP_013760173.1">
    <property type="nucleotide sequence ID" value="XM_013904719.1"/>
</dbReference>
<dbReference type="eggNOG" id="ENOG502SWK6">
    <property type="taxonomic scope" value="Eukaryota"/>
</dbReference>
<evidence type="ECO:0000256" key="1">
    <source>
        <dbReference type="SAM" id="Phobius"/>
    </source>
</evidence>
<organism evidence="2 3">
    <name type="scientific">Thecamonas trahens ATCC 50062</name>
    <dbReference type="NCBI Taxonomy" id="461836"/>
    <lineage>
        <taxon>Eukaryota</taxon>
        <taxon>Apusozoa</taxon>
        <taxon>Apusomonadida</taxon>
        <taxon>Apusomonadidae</taxon>
        <taxon>Thecamonas</taxon>
    </lineage>
</organism>
<evidence type="ECO:0000313" key="2">
    <source>
        <dbReference type="EMBL" id="KNC46900.1"/>
    </source>
</evidence>
<keyword evidence="1" id="KW-0812">Transmembrane</keyword>
<dbReference type="SUPFAM" id="SSF56281">
    <property type="entry name" value="Metallo-hydrolase/oxidoreductase"/>
    <property type="match status" value="1"/>
</dbReference>
<proteinExistence type="predicted"/>
<feature type="transmembrane region" description="Helical" evidence="1">
    <location>
        <begin position="270"/>
        <end position="288"/>
    </location>
</feature>
<accession>A0A0L0D3T6</accession>
<name>A0A0L0D3T6_THETB</name>
<dbReference type="InterPro" id="IPR036866">
    <property type="entry name" value="RibonucZ/Hydroxyglut_hydro"/>
</dbReference>
<evidence type="ECO:0008006" key="4">
    <source>
        <dbReference type="Google" id="ProtNLM"/>
    </source>
</evidence>
<gene>
    <name evidence="2" type="ORF">AMSG_03331</name>
</gene>
<evidence type="ECO:0000313" key="3">
    <source>
        <dbReference type="Proteomes" id="UP000054408"/>
    </source>
</evidence>
<keyword evidence="1" id="KW-0472">Membrane</keyword>